<organism evidence="1 2">
    <name type="scientific">Aliterella atlantica CENA595</name>
    <dbReference type="NCBI Taxonomy" id="1618023"/>
    <lineage>
        <taxon>Bacteria</taxon>
        <taxon>Bacillati</taxon>
        <taxon>Cyanobacteriota</taxon>
        <taxon>Cyanophyceae</taxon>
        <taxon>Chroococcidiopsidales</taxon>
        <taxon>Aliterellaceae</taxon>
        <taxon>Aliterella</taxon>
    </lineage>
</organism>
<comment type="caution">
    <text evidence="1">The sequence shown here is derived from an EMBL/GenBank/DDBJ whole genome shotgun (WGS) entry which is preliminary data.</text>
</comment>
<evidence type="ECO:0000313" key="1">
    <source>
        <dbReference type="EMBL" id="KJH69796.1"/>
    </source>
</evidence>
<name>A0A0D8ZRH7_9CYAN</name>
<reference evidence="1 2" key="1">
    <citation type="submission" date="2015-02" db="EMBL/GenBank/DDBJ databases">
        <title>Draft genome of a novel marine cyanobacterium (Chroococcales) isolated from South Atlantic Ocean.</title>
        <authorList>
            <person name="Rigonato J."/>
            <person name="Alvarenga D.O."/>
            <person name="Branco L.H."/>
            <person name="Varani A.M."/>
            <person name="Brandini F.P."/>
            <person name="Fiore M.F."/>
        </authorList>
    </citation>
    <scope>NUCLEOTIDE SEQUENCE [LARGE SCALE GENOMIC DNA]</scope>
    <source>
        <strain evidence="1 2">CENA595</strain>
    </source>
</reference>
<proteinExistence type="predicted"/>
<dbReference type="STRING" id="1618023.UH38_22055"/>
<accession>A0A0D8ZRH7</accession>
<protein>
    <submittedName>
        <fullName evidence="1">Uncharacterized protein</fullName>
    </submittedName>
</protein>
<gene>
    <name evidence="1" type="ORF">UH38_22055</name>
</gene>
<dbReference type="Proteomes" id="UP000032452">
    <property type="component" value="Unassembled WGS sequence"/>
</dbReference>
<dbReference type="AlphaFoldDB" id="A0A0D8ZRH7"/>
<keyword evidence="2" id="KW-1185">Reference proteome</keyword>
<sequence length="134" mass="14475">MEMPEILKQALEWGKAQHPDASQFRHAALANSVSYLVTGFSGGYGGPSIREHCVSYALVGDGYNIPTQTNLGLMTMSFPEGRLPQAGNWEFGRACEFAAPICYGQLPAIAGQIAASEYCFDDDPNDLLELQASL</sequence>
<evidence type="ECO:0000313" key="2">
    <source>
        <dbReference type="Proteomes" id="UP000032452"/>
    </source>
</evidence>
<dbReference type="EMBL" id="JYON01000034">
    <property type="protein sequence ID" value="KJH69796.1"/>
    <property type="molecule type" value="Genomic_DNA"/>
</dbReference>